<dbReference type="Gramene" id="CDP15961">
    <property type="protein sequence ID" value="CDP15961"/>
    <property type="gene ID" value="GSCOC_T00016889001"/>
</dbReference>
<dbReference type="AlphaFoldDB" id="A0A068V5L8"/>
<dbReference type="InParanoid" id="A0A068V5L8"/>
<evidence type="ECO:0000313" key="1">
    <source>
        <dbReference type="EMBL" id="CDP15961.1"/>
    </source>
</evidence>
<keyword evidence="2" id="KW-1185">Reference proteome</keyword>
<protein>
    <submittedName>
        <fullName evidence="1">Uncharacterized protein</fullName>
    </submittedName>
</protein>
<sequence length="64" mass="7493">MKVHALTTKTGIPLKITATAKLPTRNEEHQYQREAIQATFSLKVLRVELMLACYNLWHREKKQD</sequence>
<proteinExistence type="predicted"/>
<name>A0A068V5L8_COFCA</name>
<accession>A0A068V5L8</accession>
<dbReference type="Proteomes" id="UP000295252">
    <property type="component" value="Chromosome VII"/>
</dbReference>
<reference evidence="2" key="1">
    <citation type="journal article" date="2014" name="Science">
        <title>The coffee genome provides insight into the convergent evolution of caffeine biosynthesis.</title>
        <authorList>
            <person name="Denoeud F."/>
            <person name="Carretero-Paulet L."/>
            <person name="Dereeper A."/>
            <person name="Droc G."/>
            <person name="Guyot R."/>
            <person name="Pietrella M."/>
            <person name="Zheng C."/>
            <person name="Alberti A."/>
            <person name="Anthony F."/>
            <person name="Aprea G."/>
            <person name="Aury J.M."/>
            <person name="Bento P."/>
            <person name="Bernard M."/>
            <person name="Bocs S."/>
            <person name="Campa C."/>
            <person name="Cenci A."/>
            <person name="Combes M.C."/>
            <person name="Crouzillat D."/>
            <person name="Da Silva C."/>
            <person name="Daddiego L."/>
            <person name="De Bellis F."/>
            <person name="Dussert S."/>
            <person name="Garsmeur O."/>
            <person name="Gayraud T."/>
            <person name="Guignon V."/>
            <person name="Jahn K."/>
            <person name="Jamilloux V."/>
            <person name="Joet T."/>
            <person name="Labadie K."/>
            <person name="Lan T."/>
            <person name="Leclercq J."/>
            <person name="Lepelley M."/>
            <person name="Leroy T."/>
            <person name="Li L.T."/>
            <person name="Librado P."/>
            <person name="Lopez L."/>
            <person name="Munoz A."/>
            <person name="Noel B."/>
            <person name="Pallavicini A."/>
            <person name="Perrotta G."/>
            <person name="Poncet V."/>
            <person name="Pot D."/>
            <person name="Priyono X."/>
            <person name="Rigoreau M."/>
            <person name="Rouard M."/>
            <person name="Rozas J."/>
            <person name="Tranchant-Dubreuil C."/>
            <person name="VanBuren R."/>
            <person name="Zhang Q."/>
            <person name="Andrade A.C."/>
            <person name="Argout X."/>
            <person name="Bertrand B."/>
            <person name="de Kochko A."/>
            <person name="Graziosi G."/>
            <person name="Henry R.J."/>
            <person name="Jayarama X."/>
            <person name="Ming R."/>
            <person name="Nagai C."/>
            <person name="Rounsley S."/>
            <person name="Sankoff D."/>
            <person name="Giuliano G."/>
            <person name="Albert V.A."/>
            <person name="Wincker P."/>
            <person name="Lashermes P."/>
        </authorList>
    </citation>
    <scope>NUCLEOTIDE SEQUENCE [LARGE SCALE GENOMIC DNA]</scope>
    <source>
        <strain evidence="2">cv. DH200-94</strain>
    </source>
</reference>
<dbReference type="EMBL" id="HG739196">
    <property type="protein sequence ID" value="CDP15961.1"/>
    <property type="molecule type" value="Genomic_DNA"/>
</dbReference>
<evidence type="ECO:0000313" key="2">
    <source>
        <dbReference type="Proteomes" id="UP000295252"/>
    </source>
</evidence>
<organism evidence="1 2">
    <name type="scientific">Coffea canephora</name>
    <name type="common">Robusta coffee</name>
    <dbReference type="NCBI Taxonomy" id="49390"/>
    <lineage>
        <taxon>Eukaryota</taxon>
        <taxon>Viridiplantae</taxon>
        <taxon>Streptophyta</taxon>
        <taxon>Embryophyta</taxon>
        <taxon>Tracheophyta</taxon>
        <taxon>Spermatophyta</taxon>
        <taxon>Magnoliopsida</taxon>
        <taxon>eudicotyledons</taxon>
        <taxon>Gunneridae</taxon>
        <taxon>Pentapetalae</taxon>
        <taxon>asterids</taxon>
        <taxon>lamiids</taxon>
        <taxon>Gentianales</taxon>
        <taxon>Rubiaceae</taxon>
        <taxon>Ixoroideae</taxon>
        <taxon>Gardenieae complex</taxon>
        <taxon>Bertiereae - Coffeeae clade</taxon>
        <taxon>Coffeeae</taxon>
        <taxon>Coffea</taxon>
    </lineage>
</organism>
<gene>
    <name evidence="1" type="ORF">GSCOC_T00016889001</name>
</gene>